<protein>
    <recommendedName>
        <fullName evidence="3">F-box domain-containing protein</fullName>
    </recommendedName>
</protein>
<evidence type="ECO:0000313" key="2">
    <source>
        <dbReference type="Proteomes" id="UP001175228"/>
    </source>
</evidence>
<organism evidence="1 2">
    <name type="scientific">Armillaria luteobubalina</name>
    <dbReference type="NCBI Taxonomy" id="153913"/>
    <lineage>
        <taxon>Eukaryota</taxon>
        <taxon>Fungi</taxon>
        <taxon>Dikarya</taxon>
        <taxon>Basidiomycota</taxon>
        <taxon>Agaricomycotina</taxon>
        <taxon>Agaricomycetes</taxon>
        <taxon>Agaricomycetidae</taxon>
        <taxon>Agaricales</taxon>
        <taxon>Marasmiineae</taxon>
        <taxon>Physalacriaceae</taxon>
        <taxon>Armillaria</taxon>
    </lineage>
</organism>
<reference evidence="1" key="1">
    <citation type="submission" date="2023-06" db="EMBL/GenBank/DDBJ databases">
        <authorList>
            <consortium name="Lawrence Berkeley National Laboratory"/>
            <person name="Ahrendt S."/>
            <person name="Sahu N."/>
            <person name="Indic B."/>
            <person name="Wong-Bajracharya J."/>
            <person name="Merenyi Z."/>
            <person name="Ke H.-M."/>
            <person name="Monk M."/>
            <person name="Kocsube S."/>
            <person name="Drula E."/>
            <person name="Lipzen A."/>
            <person name="Balint B."/>
            <person name="Henrissat B."/>
            <person name="Andreopoulos B."/>
            <person name="Martin F.M."/>
            <person name="Harder C.B."/>
            <person name="Rigling D."/>
            <person name="Ford K.L."/>
            <person name="Foster G.D."/>
            <person name="Pangilinan J."/>
            <person name="Papanicolaou A."/>
            <person name="Barry K."/>
            <person name="LaButti K."/>
            <person name="Viragh M."/>
            <person name="Koriabine M."/>
            <person name="Yan M."/>
            <person name="Riley R."/>
            <person name="Champramary S."/>
            <person name="Plett K.L."/>
            <person name="Tsai I.J."/>
            <person name="Slot J."/>
            <person name="Sipos G."/>
            <person name="Plett J."/>
            <person name="Nagy L.G."/>
            <person name="Grigoriev I.V."/>
        </authorList>
    </citation>
    <scope>NUCLEOTIDE SEQUENCE</scope>
    <source>
        <strain evidence="1">HWK02</strain>
    </source>
</reference>
<proteinExistence type="predicted"/>
<sequence>MPLYRSFDFADMQVEIYRFKTGRTANEILTSLNDGSHMYFRYLSDLVTSSQLPGSTLKDMVYLSLEPFLSDFIDYWCEFDLNHATPSLLEHDIPLSQSFMDFPNEIKMHIIGAIPCADLLALC</sequence>
<gene>
    <name evidence="1" type="ORF">EDD18DRAFT_1356269</name>
</gene>
<name>A0AA39Q052_9AGAR</name>
<dbReference type="Proteomes" id="UP001175228">
    <property type="component" value="Unassembled WGS sequence"/>
</dbReference>
<accession>A0AA39Q052</accession>
<keyword evidence="2" id="KW-1185">Reference proteome</keyword>
<evidence type="ECO:0000313" key="1">
    <source>
        <dbReference type="EMBL" id="KAK0493792.1"/>
    </source>
</evidence>
<dbReference type="EMBL" id="JAUEPU010000023">
    <property type="protein sequence ID" value="KAK0493792.1"/>
    <property type="molecule type" value="Genomic_DNA"/>
</dbReference>
<dbReference type="AlphaFoldDB" id="A0AA39Q052"/>
<comment type="caution">
    <text evidence="1">The sequence shown here is derived from an EMBL/GenBank/DDBJ whole genome shotgun (WGS) entry which is preliminary data.</text>
</comment>
<evidence type="ECO:0008006" key="3">
    <source>
        <dbReference type="Google" id="ProtNLM"/>
    </source>
</evidence>